<evidence type="ECO:0008006" key="3">
    <source>
        <dbReference type="Google" id="ProtNLM"/>
    </source>
</evidence>
<reference evidence="1 2" key="1">
    <citation type="submission" date="2017-09" db="EMBL/GenBank/DDBJ databases">
        <title>Comparative genomics of rhizobia isolated from Phaseolus vulgaris in China.</title>
        <authorList>
            <person name="Tong W."/>
        </authorList>
    </citation>
    <scope>NUCLEOTIDE SEQUENCE [LARGE SCALE GENOMIC DNA]</scope>
    <source>
        <strain evidence="1 2">C5</strain>
    </source>
</reference>
<gene>
    <name evidence="1" type="ORF">CO666_09625</name>
</gene>
<accession>A0A2A6JDX0</accession>
<protein>
    <recommendedName>
        <fullName evidence="3">Nodulation protein</fullName>
    </recommendedName>
</protein>
<evidence type="ECO:0000313" key="2">
    <source>
        <dbReference type="Proteomes" id="UP000220768"/>
    </source>
</evidence>
<dbReference type="RefSeq" id="WP_097611855.1">
    <property type="nucleotide sequence ID" value="NZ_NWSV01000005.1"/>
</dbReference>
<dbReference type="AlphaFoldDB" id="A0A2A6JDX0"/>
<dbReference type="EMBL" id="NWSV01000005">
    <property type="protein sequence ID" value="PDT04142.1"/>
    <property type="molecule type" value="Genomic_DNA"/>
</dbReference>
<organism evidence="1 2">
    <name type="scientific">Rhizobium chutanense</name>
    <dbReference type="NCBI Taxonomy" id="2035448"/>
    <lineage>
        <taxon>Bacteria</taxon>
        <taxon>Pseudomonadati</taxon>
        <taxon>Pseudomonadota</taxon>
        <taxon>Alphaproteobacteria</taxon>
        <taxon>Hyphomicrobiales</taxon>
        <taxon>Rhizobiaceae</taxon>
        <taxon>Rhizobium/Agrobacterium group</taxon>
        <taxon>Rhizobium</taxon>
    </lineage>
</organism>
<dbReference type="Proteomes" id="UP000220768">
    <property type="component" value="Unassembled WGS sequence"/>
</dbReference>
<proteinExistence type="predicted"/>
<sequence>MDKQSGTDRHGSGAAQRGLWRLMLKLPAMRGRLQLLAAKSSSLDDLFEAYEEASATLDRMSQGRTRDECPLMEEYESVCAEIESDVIHYVLQHPLNVPH</sequence>
<name>A0A2A6JDX0_9HYPH</name>
<evidence type="ECO:0000313" key="1">
    <source>
        <dbReference type="EMBL" id="PDT04142.1"/>
    </source>
</evidence>
<comment type="caution">
    <text evidence="1">The sequence shown here is derived from an EMBL/GenBank/DDBJ whole genome shotgun (WGS) entry which is preliminary data.</text>
</comment>
<keyword evidence="2" id="KW-1185">Reference proteome</keyword>